<gene>
    <name evidence="1" type="ORF">FIBSPDRAFT_897922</name>
</gene>
<accession>A0A166BMH5</accession>
<dbReference type="AlphaFoldDB" id="A0A166BMH5"/>
<organism evidence="1 2">
    <name type="scientific">Athelia psychrophila</name>
    <dbReference type="NCBI Taxonomy" id="1759441"/>
    <lineage>
        <taxon>Eukaryota</taxon>
        <taxon>Fungi</taxon>
        <taxon>Dikarya</taxon>
        <taxon>Basidiomycota</taxon>
        <taxon>Agaricomycotina</taxon>
        <taxon>Agaricomycetes</taxon>
        <taxon>Agaricomycetidae</taxon>
        <taxon>Atheliales</taxon>
        <taxon>Atheliaceae</taxon>
        <taxon>Athelia</taxon>
    </lineage>
</organism>
<dbReference type="PROSITE" id="PS51257">
    <property type="entry name" value="PROKAR_LIPOPROTEIN"/>
    <property type="match status" value="1"/>
</dbReference>
<dbReference type="EMBL" id="KV417642">
    <property type="protein sequence ID" value="KZP12796.1"/>
    <property type="molecule type" value="Genomic_DNA"/>
</dbReference>
<reference evidence="1 2" key="1">
    <citation type="journal article" date="2016" name="Mol. Biol. Evol.">
        <title>Comparative Genomics of Early-Diverging Mushroom-Forming Fungi Provides Insights into the Origins of Lignocellulose Decay Capabilities.</title>
        <authorList>
            <person name="Nagy L.G."/>
            <person name="Riley R."/>
            <person name="Tritt A."/>
            <person name="Adam C."/>
            <person name="Daum C."/>
            <person name="Floudas D."/>
            <person name="Sun H."/>
            <person name="Yadav J.S."/>
            <person name="Pangilinan J."/>
            <person name="Larsson K.H."/>
            <person name="Matsuura K."/>
            <person name="Barry K."/>
            <person name="Labutti K."/>
            <person name="Kuo R."/>
            <person name="Ohm R.A."/>
            <person name="Bhattacharya S.S."/>
            <person name="Shirouzu T."/>
            <person name="Yoshinaga Y."/>
            <person name="Martin F.M."/>
            <person name="Grigoriev I.V."/>
            <person name="Hibbett D.S."/>
        </authorList>
    </citation>
    <scope>NUCLEOTIDE SEQUENCE [LARGE SCALE GENOMIC DNA]</scope>
    <source>
        <strain evidence="1 2">CBS 109695</strain>
    </source>
</reference>
<protein>
    <submittedName>
        <fullName evidence="1">Uncharacterized protein</fullName>
    </submittedName>
</protein>
<keyword evidence="2" id="KW-1185">Reference proteome</keyword>
<proteinExistence type="predicted"/>
<evidence type="ECO:0000313" key="1">
    <source>
        <dbReference type="EMBL" id="KZP12796.1"/>
    </source>
</evidence>
<dbReference type="Proteomes" id="UP000076532">
    <property type="component" value="Unassembled WGS sequence"/>
</dbReference>
<sequence length="167" mass="17954">MYRTLTLASLAASACFLLVLLSLLYPYHSCRTKFPTFNNDMMTDAASTFNGMAVTKTFNTSSIPGRIVTNVAGNCTAQNTDGGGACMLLAVLKCDELKPCPATKIKDKSCRTSFSVRKAHPRISTSCAYHDSGQKATNRIDSSGISAFSAHTYGQSHLSVQIIQIVN</sequence>
<evidence type="ECO:0000313" key="2">
    <source>
        <dbReference type="Proteomes" id="UP000076532"/>
    </source>
</evidence>
<name>A0A166BMH5_9AGAM</name>